<protein>
    <recommendedName>
        <fullName evidence="2 7">DNA repair protein RecO</fullName>
    </recommendedName>
    <alternativeName>
        <fullName evidence="6 7">Recombination protein O</fullName>
    </alternativeName>
</protein>
<evidence type="ECO:0000256" key="1">
    <source>
        <dbReference type="ARBA" id="ARBA00007452"/>
    </source>
</evidence>
<evidence type="ECO:0000313" key="10">
    <source>
        <dbReference type="Proteomes" id="UP000603457"/>
    </source>
</evidence>
<gene>
    <name evidence="7 9" type="primary">recO</name>
    <name evidence="9" type="ORF">H6G74_08175</name>
</gene>
<dbReference type="HAMAP" id="MF_00201">
    <property type="entry name" value="RecO"/>
    <property type="match status" value="1"/>
</dbReference>
<comment type="caution">
    <text evidence="9">The sequence shown here is derived from an EMBL/GenBank/DDBJ whole genome shotgun (WGS) entry which is preliminary data.</text>
</comment>
<dbReference type="NCBIfam" id="TIGR00613">
    <property type="entry name" value="reco"/>
    <property type="match status" value="1"/>
</dbReference>
<evidence type="ECO:0000313" key="9">
    <source>
        <dbReference type="EMBL" id="MBD2594305.1"/>
    </source>
</evidence>
<evidence type="ECO:0000256" key="2">
    <source>
        <dbReference type="ARBA" id="ARBA00021310"/>
    </source>
</evidence>
<dbReference type="SUPFAM" id="SSF50249">
    <property type="entry name" value="Nucleic acid-binding proteins"/>
    <property type="match status" value="1"/>
</dbReference>
<evidence type="ECO:0000256" key="4">
    <source>
        <dbReference type="ARBA" id="ARBA00023172"/>
    </source>
</evidence>
<evidence type="ECO:0000259" key="8">
    <source>
        <dbReference type="Pfam" id="PF11967"/>
    </source>
</evidence>
<dbReference type="InterPro" id="IPR037278">
    <property type="entry name" value="ARFGAP/RecO"/>
</dbReference>
<reference evidence="9 10" key="1">
    <citation type="journal article" date="2020" name="ISME J.">
        <title>Comparative genomics reveals insights into cyanobacterial evolution and habitat adaptation.</title>
        <authorList>
            <person name="Chen M.Y."/>
            <person name="Teng W.K."/>
            <person name="Zhao L."/>
            <person name="Hu C.X."/>
            <person name="Zhou Y.K."/>
            <person name="Han B.P."/>
            <person name="Song L.R."/>
            <person name="Shu W.S."/>
        </authorList>
    </citation>
    <scope>NUCLEOTIDE SEQUENCE [LARGE SCALE GENOMIC DNA]</scope>
    <source>
        <strain evidence="9 10">FACHB-130</strain>
    </source>
</reference>
<keyword evidence="5 7" id="KW-0234">DNA repair</keyword>
<sequence>MSKTYKATGINLKTQVLGESDKIVTILTREFGLIRAVAPGARKHNSSLGGRSGMFVVNELLIAKGRSLDKITQAQTLKTYPGLAQDLSKLAAGQYLAEIALSQALSEQPQEELYELLNAHLHQLEILPKAEISSVYAYLALGVFQLLVLAGLTPQIQACCLTQKPLTPDFINPNWQVGFSVPTGGVICLEVWESLRRKREKEKWENRNHSEFSPSANSPIPSYETVVHQQEIPVISCRLSAREFALLQQLSQPEIMQIDGIRDNGWLSIEQILRQYAQYHLGHSIRSATLLDSYFAANQP</sequence>
<organism evidence="9 10">
    <name type="scientific">Nostoc spongiaeforme FACHB-130</name>
    <dbReference type="NCBI Taxonomy" id="1357510"/>
    <lineage>
        <taxon>Bacteria</taxon>
        <taxon>Bacillati</taxon>
        <taxon>Cyanobacteriota</taxon>
        <taxon>Cyanophyceae</taxon>
        <taxon>Nostocales</taxon>
        <taxon>Nostocaceae</taxon>
        <taxon>Nostoc</taxon>
    </lineage>
</organism>
<accession>A0ABR8FTQ1</accession>
<evidence type="ECO:0000256" key="3">
    <source>
        <dbReference type="ARBA" id="ARBA00022763"/>
    </source>
</evidence>
<name>A0ABR8FTQ1_9NOSO</name>
<dbReference type="SUPFAM" id="SSF57863">
    <property type="entry name" value="ArfGap/RecO-like zinc finger"/>
    <property type="match status" value="1"/>
</dbReference>
<dbReference type="InterPro" id="IPR003717">
    <property type="entry name" value="RecO"/>
</dbReference>
<dbReference type="PANTHER" id="PTHR33991">
    <property type="entry name" value="DNA REPAIR PROTEIN RECO"/>
    <property type="match status" value="1"/>
</dbReference>
<dbReference type="PANTHER" id="PTHR33991:SF1">
    <property type="entry name" value="DNA REPAIR PROTEIN RECO"/>
    <property type="match status" value="1"/>
</dbReference>
<dbReference type="Gene3D" id="2.40.50.140">
    <property type="entry name" value="Nucleic acid-binding proteins"/>
    <property type="match status" value="1"/>
</dbReference>
<feature type="domain" description="DNA replication/recombination mediator RecO N-terminal" evidence="8">
    <location>
        <begin position="1"/>
        <end position="80"/>
    </location>
</feature>
<evidence type="ECO:0000256" key="6">
    <source>
        <dbReference type="ARBA" id="ARBA00033409"/>
    </source>
</evidence>
<evidence type="ECO:0000256" key="5">
    <source>
        <dbReference type="ARBA" id="ARBA00023204"/>
    </source>
</evidence>
<dbReference type="EMBL" id="JACJTB010000006">
    <property type="protein sequence ID" value="MBD2594305.1"/>
    <property type="molecule type" value="Genomic_DNA"/>
</dbReference>
<proteinExistence type="inferred from homology"/>
<comment type="function">
    <text evidence="7">Involved in DNA repair and RecF pathway recombination.</text>
</comment>
<dbReference type="Gene3D" id="1.20.1440.120">
    <property type="entry name" value="Recombination protein O, C-terminal domain"/>
    <property type="match status" value="1"/>
</dbReference>
<evidence type="ECO:0000256" key="7">
    <source>
        <dbReference type="HAMAP-Rule" id="MF_00201"/>
    </source>
</evidence>
<dbReference type="InterPro" id="IPR012340">
    <property type="entry name" value="NA-bd_OB-fold"/>
</dbReference>
<dbReference type="InterPro" id="IPR042242">
    <property type="entry name" value="RecO_C"/>
</dbReference>
<dbReference type="Pfam" id="PF02565">
    <property type="entry name" value="RecO_C"/>
    <property type="match status" value="1"/>
</dbReference>
<dbReference type="RefSeq" id="WP_190967180.1">
    <property type="nucleotide sequence ID" value="NZ_JACJTB010000006.1"/>
</dbReference>
<dbReference type="Proteomes" id="UP000603457">
    <property type="component" value="Unassembled WGS sequence"/>
</dbReference>
<comment type="similarity">
    <text evidence="1 7">Belongs to the RecO family.</text>
</comment>
<keyword evidence="3 7" id="KW-0227">DNA damage</keyword>
<keyword evidence="4 7" id="KW-0233">DNA recombination</keyword>
<keyword evidence="10" id="KW-1185">Reference proteome</keyword>
<dbReference type="Pfam" id="PF11967">
    <property type="entry name" value="RecO_N"/>
    <property type="match status" value="1"/>
</dbReference>
<dbReference type="InterPro" id="IPR022572">
    <property type="entry name" value="DNA_rep/recomb_RecO_N"/>
</dbReference>